<protein>
    <submittedName>
        <fullName evidence="2">Uncharacterized protein</fullName>
    </submittedName>
</protein>
<comment type="caution">
    <text evidence="2">The sequence shown here is derived from an EMBL/GenBank/DDBJ whole genome shotgun (WGS) entry which is preliminary data.</text>
</comment>
<dbReference type="RefSeq" id="XP_044550626.1">
    <property type="nucleotide sequence ID" value="XM_044691789.1"/>
</dbReference>
<keyword evidence="1" id="KW-0732">Signal</keyword>
<organism evidence="2 3">
    <name type="scientific">Naegleria lovaniensis</name>
    <name type="common">Amoeba</name>
    <dbReference type="NCBI Taxonomy" id="51637"/>
    <lineage>
        <taxon>Eukaryota</taxon>
        <taxon>Discoba</taxon>
        <taxon>Heterolobosea</taxon>
        <taxon>Tetramitia</taxon>
        <taxon>Eutetramitia</taxon>
        <taxon>Vahlkampfiidae</taxon>
        <taxon>Naegleria</taxon>
    </lineage>
</organism>
<feature type="chain" id="PRO_5041684324" evidence="1">
    <location>
        <begin position="28"/>
        <end position="589"/>
    </location>
</feature>
<keyword evidence="3" id="KW-1185">Reference proteome</keyword>
<dbReference type="AlphaFoldDB" id="A0AA88KM72"/>
<reference evidence="2 3" key="1">
    <citation type="journal article" date="2018" name="BMC Genomics">
        <title>The genome of Naegleria lovaniensis, the basis for a comparative approach to unravel pathogenicity factors of the human pathogenic amoeba N. fowleri.</title>
        <authorList>
            <person name="Liechti N."/>
            <person name="Schurch N."/>
            <person name="Bruggmann R."/>
            <person name="Wittwer M."/>
        </authorList>
    </citation>
    <scope>NUCLEOTIDE SEQUENCE [LARGE SCALE GENOMIC DNA]</scope>
    <source>
        <strain evidence="2 3">ATCC 30569</strain>
    </source>
</reference>
<evidence type="ECO:0000313" key="3">
    <source>
        <dbReference type="Proteomes" id="UP000816034"/>
    </source>
</evidence>
<dbReference type="Gene3D" id="3.40.50.1820">
    <property type="entry name" value="alpha/beta hydrolase"/>
    <property type="match status" value="1"/>
</dbReference>
<evidence type="ECO:0000256" key="1">
    <source>
        <dbReference type="SAM" id="SignalP"/>
    </source>
</evidence>
<sequence length="589" mass="66260">MQLSSSNNHHWVLFCTLLSLWLNVVLCIAGTASTASLPLRNSYKDDTLLKQGFKLFPIIFPESFVINFKVTNRDDSNLRFEGAAAIRKKEAGLSHIRLTSNTFVREIVTNARGDNSQQHKQTLKRYFFDSSKFAFREVTHENGSPVPSSSKLASTSPFEFHKLIEIVETRSYLIPDDSPVYDVAVNNLCPSRNFHRLIVFFEHQHYVLCMDKQRKPLVVTHIINNNFIVTITRFIAVSGEQPLLTMLNPEDEQHFPRGTLNFTKTEQEKVLLSTPSYNTPKGAYIFDHKYSCSLAWLRDDKVCSSLKAEDPKQAVTNRTCIFLHGVGQWPSQAGPPVNSFPDYWGQINSYTPQCKERWFIREETKYRGWNNTDLQQSYCNVSLINNTGNIIQNKIIFSHSMGTLILAAGIQNGYCKIDPSSVSWYDVMGPLHGSKASLFLKEICVRANTWTDPSIYKIVADEGGYCIGGNSTEVFPAYGTLAPNFPGIQDLVKYVSPYVTGQMCGTSAYGLNSIYSVPLFLLSEVVGYGEVNDGMVPVSSCQVFPDKQLSPVYTDLYYAVSANHADGTCRDGDAWWGNSKPCSYYTNKV</sequence>
<dbReference type="InterPro" id="IPR029058">
    <property type="entry name" value="AB_hydrolase_fold"/>
</dbReference>
<accession>A0AA88KM72</accession>
<gene>
    <name evidence="2" type="ORF">C9374_002378</name>
</gene>
<dbReference type="EMBL" id="PYSW02000015">
    <property type="protein sequence ID" value="KAG2386634.1"/>
    <property type="molecule type" value="Genomic_DNA"/>
</dbReference>
<proteinExistence type="predicted"/>
<feature type="signal peptide" evidence="1">
    <location>
        <begin position="1"/>
        <end position="27"/>
    </location>
</feature>
<dbReference type="Proteomes" id="UP000816034">
    <property type="component" value="Unassembled WGS sequence"/>
</dbReference>
<dbReference type="GeneID" id="68094834"/>
<name>A0AA88KM72_NAELO</name>
<evidence type="ECO:0000313" key="2">
    <source>
        <dbReference type="EMBL" id="KAG2386634.1"/>
    </source>
</evidence>